<proteinExistence type="predicted"/>
<accession>A0A6S7LSV0</accession>
<sequence>MNGLIHFDFDLTKNEDIHEHYTRHRRDLHLPRAKTHKGKQRPTYQASIDFNNLERELKNATSLHNFKILLKRRRVYERITQGSIDGLSIKFYEDQLTCGCATKQLKQGNACVLIIALEKLRLQNTEVITILLGVARTLARQGLAFRGDGDDTEGNFHQITRLVSRHNPSLKHWLERKDMRQFQTEFIQLLADAVREDIVNEVSSIAGMFGHG</sequence>
<name>A0A6S7LSV0_PARCT</name>
<dbReference type="Proteomes" id="UP001152795">
    <property type="component" value="Unassembled WGS sequence"/>
</dbReference>
<dbReference type="EMBL" id="CACRXK020030837">
    <property type="protein sequence ID" value="CAB4042793.1"/>
    <property type="molecule type" value="Genomic_DNA"/>
</dbReference>
<reference evidence="1" key="1">
    <citation type="submission" date="2020-04" db="EMBL/GenBank/DDBJ databases">
        <authorList>
            <person name="Alioto T."/>
            <person name="Alioto T."/>
            <person name="Gomez Garrido J."/>
        </authorList>
    </citation>
    <scope>NUCLEOTIDE SEQUENCE</scope>
    <source>
        <strain evidence="1">A484AB</strain>
    </source>
</reference>
<comment type="caution">
    <text evidence="1">The sequence shown here is derived from an EMBL/GenBank/DDBJ whole genome shotgun (WGS) entry which is preliminary data.</text>
</comment>
<protein>
    <submittedName>
        <fullName evidence="1">Uncharacterized protein</fullName>
    </submittedName>
</protein>
<gene>
    <name evidence="1" type="ORF">PACLA_8A057604</name>
</gene>
<organism evidence="1 2">
    <name type="scientific">Paramuricea clavata</name>
    <name type="common">Red gorgonian</name>
    <name type="synonym">Violescent sea-whip</name>
    <dbReference type="NCBI Taxonomy" id="317549"/>
    <lineage>
        <taxon>Eukaryota</taxon>
        <taxon>Metazoa</taxon>
        <taxon>Cnidaria</taxon>
        <taxon>Anthozoa</taxon>
        <taxon>Octocorallia</taxon>
        <taxon>Malacalcyonacea</taxon>
        <taxon>Plexauridae</taxon>
        <taxon>Paramuricea</taxon>
    </lineage>
</organism>
<evidence type="ECO:0000313" key="1">
    <source>
        <dbReference type="EMBL" id="CAB4042793.1"/>
    </source>
</evidence>
<dbReference type="AlphaFoldDB" id="A0A6S7LSV0"/>
<keyword evidence="2" id="KW-1185">Reference proteome</keyword>
<evidence type="ECO:0000313" key="2">
    <source>
        <dbReference type="Proteomes" id="UP001152795"/>
    </source>
</evidence>